<keyword evidence="3" id="KW-1185">Reference proteome</keyword>
<feature type="compositionally biased region" description="Basic and acidic residues" evidence="1">
    <location>
        <begin position="12"/>
        <end position="21"/>
    </location>
</feature>
<dbReference type="EMBL" id="JAWDGP010001143">
    <property type="protein sequence ID" value="KAK3794129.1"/>
    <property type="molecule type" value="Genomic_DNA"/>
</dbReference>
<evidence type="ECO:0000313" key="3">
    <source>
        <dbReference type="Proteomes" id="UP001283361"/>
    </source>
</evidence>
<evidence type="ECO:0000313" key="2">
    <source>
        <dbReference type="EMBL" id="KAK3794129.1"/>
    </source>
</evidence>
<dbReference type="Proteomes" id="UP001283361">
    <property type="component" value="Unassembled WGS sequence"/>
</dbReference>
<organism evidence="2 3">
    <name type="scientific">Elysia crispata</name>
    <name type="common">lettuce slug</name>
    <dbReference type="NCBI Taxonomy" id="231223"/>
    <lineage>
        <taxon>Eukaryota</taxon>
        <taxon>Metazoa</taxon>
        <taxon>Spiralia</taxon>
        <taxon>Lophotrochozoa</taxon>
        <taxon>Mollusca</taxon>
        <taxon>Gastropoda</taxon>
        <taxon>Heterobranchia</taxon>
        <taxon>Euthyneura</taxon>
        <taxon>Panpulmonata</taxon>
        <taxon>Sacoglossa</taxon>
        <taxon>Placobranchoidea</taxon>
        <taxon>Plakobranchidae</taxon>
        <taxon>Elysia</taxon>
    </lineage>
</organism>
<protein>
    <submittedName>
        <fullName evidence="2">Uncharacterized protein</fullName>
    </submittedName>
</protein>
<accession>A0AAE1E4J1</accession>
<proteinExistence type="predicted"/>
<reference evidence="2" key="1">
    <citation type="journal article" date="2023" name="G3 (Bethesda)">
        <title>A reference genome for the long-term kleptoplast-retaining sea slug Elysia crispata morphotype clarki.</title>
        <authorList>
            <person name="Eastman K.E."/>
            <person name="Pendleton A.L."/>
            <person name="Shaikh M.A."/>
            <person name="Suttiyut T."/>
            <person name="Ogas R."/>
            <person name="Tomko P."/>
            <person name="Gavelis G."/>
            <person name="Widhalm J.R."/>
            <person name="Wisecaver J.H."/>
        </authorList>
    </citation>
    <scope>NUCLEOTIDE SEQUENCE</scope>
    <source>
        <strain evidence="2">ECLA1</strain>
    </source>
</reference>
<name>A0AAE1E4J1_9GAST</name>
<sequence length="87" mass="10142">MLQLIQAGSSKVSRDRNEDQQHNSCKPRWSSRVRAANLTDLDFLARIRPFGINPGIKLWFRFRVFHLGRHFRRTFRTGLTGTNVDDG</sequence>
<comment type="caution">
    <text evidence="2">The sequence shown here is derived from an EMBL/GenBank/DDBJ whole genome shotgun (WGS) entry which is preliminary data.</text>
</comment>
<dbReference type="AlphaFoldDB" id="A0AAE1E4J1"/>
<evidence type="ECO:0000256" key="1">
    <source>
        <dbReference type="SAM" id="MobiDB-lite"/>
    </source>
</evidence>
<feature type="region of interest" description="Disordered" evidence="1">
    <location>
        <begin position="1"/>
        <end position="29"/>
    </location>
</feature>
<gene>
    <name evidence="2" type="ORF">RRG08_042943</name>
</gene>
<feature type="compositionally biased region" description="Polar residues" evidence="1">
    <location>
        <begin position="1"/>
        <end position="11"/>
    </location>
</feature>